<accession>A0A078J7K5</accession>
<evidence type="ECO:0000256" key="1">
    <source>
        <dbReference type="ARBA" id="ARBA00004141"/>
    </source>
</evidence>
<gene>
    <name evidence="8" type="primary">BnaCnng40830D</name>
    <name evidence="8" type="ORF">GSBRNA2T00037490001</name>
</gene>
<evidence type="ECO:0000256" key="5">
    <source>
        <dbReference type="ARBA" id="ARBA00023136"/>
    </source>
</evidence>
<evidence type="ECO:0000313" key="8">
    <source>
        <dbReference type="EMBL" id="CDY62682.1"/>
    </source>
</evidence>
<proteinExistence type="inferred from homology"/>
<reference evidence="8 9" key="1">
    <citation type="journal article" date="2014" name="Science">
        <title>Plant genetics. Early allopolyploid evolution in the post-Neolithic Brassica napus oilseed genome.</title>
        <authorList>
            <person name="Chalhoub B."/>
            <person name="Denoeud F."/>
            <person name="Liu S."/>
            <person name="Parkin I.A."/>
            <person name="Tang H."/>
            <person name="Wang X."/>
            <person name="Chiquet J."/>
            <person name="Belcram H."/>
            <person name="Tong C."/>
            <person name="Samans B."/>
            <person name="Correa M."/>
            <person name="Da Silva C."/>
            <person name="Just J."/>
            <person name="Falentin C."/>
            <person name="Koh C.S."/>
            <person name="Le Clainche I."/>
            <person name="Bernard M."/>
            <person name="Bento P."/>
            <person name="Noel B."/>
            <person name="Labadie K."/>
            <person name="Alberti A."/>
            <person name="Charles M."/>
            <person name="Arnaud D."/>
            <person name="Guo H."/>
            <person name="Daviaud C."/>
            <person name="Alamery S."/>
            <person name="Jabbari K."/>
            <person name="Zhao M."/>
            <person name="Edger P.P."/>
            <person name="Chelaifa H."/>
            <person name="Tack D."/>
            <person name="Lassalle G."/>
            <person name="Mestiri I."/>
            <person name="Schnel N."/>
            <person name="Le Paslier M.C."/>
            <person name="Fan G."/>
            <person name="Renault V."/>
            <person name="Bayer P.E."/>
            <person name="Golicz A.A."/>
            <person name="Manoli S."/>
            <person name="Lee T.H."/>
            <person name="Thi V.H."/>
            <person name="Chalabi S."/>
            <person name="Hu Q."/>
            <person name="Fan C."/>
            <person name="Tollenaere R."/>
            <person name="Lu Y."/>
            <person name="Battail C."/>
            <person name="Shen J."/>
            <person name="Sidebottom C.H."/>
            <person name="Wang X."/>
            <person name="Canaguier A."/>
            <person name="Chauveau A."/>
            <person name="Berard A."/>
            <person name="Deniot G."/>
            <person name="Guan M."/>
            <person name="Liu Z."/>
            <person name="Sun F."/>
            <person name="Lim Y.P."/>
            <person name="Lyons E."/>
            <person name="Town C.D."/>
            <person name="Bancroft I."/>
            <person name="Wang X."/>
            <person name="Meng J."/>
            <person name="Ma J."/>
            <person name="Pires J.C."/>
            <person name="King G.J."/>
            <person name="Brunel D."/>
            <person name="Delourme R."/>
            <person name="Renard M."/>
            <person name="Aury J.M."/>
            <person name="Adams K.L."/>
            <person name="Batley J."/>
            <person name="Snowdon R.J."/>
            <person name="Tost J."/>
            <person name="Edwards D."/>
            <person name="Zhou Y."/>
            <person name="Hua W."/>
            <person name="Sharpe A.G."/>
            <person name="Paterson A.H."/>
            <person name="Guan C."/>
            <person name="Wincker P."/>
        </authorList>
    </citation>
    <scope>NUCLEOTIDE SEQUENCE [LARGE SCALE GENOMIC DNA]</scope>
    <source>
        <strain evidence="9">cv. Darmor-bzh</strain>
    </source>
</reference>
<evidence type="ECO:0000256" key="4">
    <source>
        <dbReference type="ARBA" id="ARBA00022989"/>
    </source>
</evidence>
<sequence>MWIELSLILPFIFIDFECGFESKNATWWTVPAKSTAEIAGDCKTWSNKQSHLCYACESCKIGVFKGIRKRWRILLVFNLLVTLLVVLLYSCGCCVRRNNRVQWKRRFFE</sequence>
<dbReference type="STRING" id="3708.A0A078J7K5"/>
<evidence type="ECO:0000313" key="9">
    <source>
        <dbReference type="Proteomes" id="UP000028999"/>
    </source>
</evidence>
<feature type="chain" id="PRO_5001739193" evidence="7">
    <location>
        <begin position="20"/>
        <end position="109"/>
    </location>
</feature>
<keyword evidence="7" id="KW-0732">Signal</keyword>
<evidence type="ECO:0000256" key="2">
    <source>
        <dbReference type="ARBA" id="ARBA00006840"/>
    </source>
</evidence>
<dbReference type="GO" id="GO:0016020">
    <property type="term" value="C:membrane"/>
    <property type="evidence" value="ECO:0007669"/>
    <property type="project" value="UniProtKB-SubCell"/>
</dbReference>
<dbReference type="PaxDb" id="3708-A0A078J7K5"/>
<keyword evidence="3 6" id="KW-0812">Transmembrane</keyword>
<dbReference type="GO" id="GO:0009734">
    <property type="term" value="P:auxin-activated signaling pathway"/>
    <property type="evidence" value="ECO:0007669"/>
    <property type="project" value="InterPro"/>
</dbReference>
<dbReference type="OMA" id="EIAGDCK"/>
<evidence type="ECO:0000256" key="7">
    <source>
        <dbReference type="SAM" id="SignalP"/>
    </source>
</evidence>
<dbReference type="Gramene" id="CDY62682">
    <property type="protein sequence ID" value="CDY62682"/>
    <property type="gene ID" value="GSBRNA2T00037490001"/>
</dbReference>
<dbReference type="AlphaFoldDB" id="A0A078J7K5"/>
<organism evidence="8 9">
    <name type="scientific">Brassica napus</name>
    <name type="common">Rape</name>
    <dbReference type="NCBI Taxonomy" id="3708"/>
    <lineage>
        <taxon>Eukaryota</taxon>
        <taxon>Viridiplantae</taxon>
        <taxon>Streptophyta</taxon>
        <taxon>Embryophyta</taxon>
        <taxon>Tracheophyta</taxon>
        <taxon>Spermatophyta</taxon>
        <taxon>Magnoliopsida</taxon>
        <taxon>eudicotyledons</taxon>
        <taxon>Gunneridae</taxon>
        <taxon>Pentapetalae</taxon>
        <taxon>rosids</taxon>
        <taxon>malvids</taxon>
        <taxon>Brassicales</taxon>
        <taxon>Brassicaceae</taxon>
        <taxon>Brassiceae</taxon>
        <taxon>Brassica</taxon>
    </lineage>
</organism>
<evidence type="ECO:0000256" key="3">
    <source>
        <dbReference type="ARBA" id="ARBA00022692"/>
    </source>
</evidence>
<comment type="similarity">
    <text evidence="2">Belongs to the tetraspanin (TM4SF) family.</text>
</comment>
<comment type="subcellular location">
    <subcellularLocation>
        <location evidence="1">Membrane</location>
        <topology evidence="1">Multi-pass membrane protein</topology>
    </subcellularLocation>
</comment>
<keyword evidence="9" id="KW-1185">Reference proteome</keyword>
<dbReference type="InterPro" id="IPR044991">
    <property type="entry name" value="TET_plant"/>
</dbReference>
<feature type="transmembrane region" description="Helical" evidence="6">
    <location>
        <begin position="73"/>
        <end position="90"/>
    </location>
</feature>
<keyword evidence="5 6" id="KW-0472">Membrane</keyword>
<name>A0A078J7K5_BRANA</name>
<feature type="signal peptide" evidence="7">
    <location>
        <begin position="1"/>
        <end position="19"/>
    </location>
</feature>
<protein>
    <submittedName>
        <fullName evidence="8">BnaCnng40830D protein</fullName>
    </submittedName>
</protein>
<keyword evidence="4 6" id="KW-1133">Transmembrane helix</keyword>
<evidence type="ECO:0000256" key="6">
    <source>
        <dbReference type="SAM" id="Phobius"/>
    </source>
</evidence>
<dbReference type="EMBL" id="LK034178">
    <property type="protein sequence ID" value="CDY62682.1"/>
    <property type="molecule type" value="Genomic_DNA"/>
</dbReference>
<dbReference type="PANTHER" id="PTHR32191">
    <property type="entry name" value="TETRASPANIN-8-RELATED"/>
    <property type="match status" value="1"/>
</dbReference>
<dbReference type="Proteomes" id="UP000028999">
    <property type="component" value="Unassembled WGS sequence"/>
</dbReference>